<dbReference type="GO" id="GO:0003700">
    <property type="term" value="F:DNA-binding transcription factor activity"/>
    <property type="evidence" value="ECO:0007669"/>
    <property type="project" value="InterPro"/>
</dbReference>
<dbReference type="AlphaFoldDB" id="A0A6I2L402"/>
<comment type="similarity">
    <text evidence="1">In the C-terminal section; belongs to the class-I pyridoxal-phosphate-dependent aminotransferase family.</text>
</comment>
<evidence type="ECO:0000313" key="8">
    <source>
        <dbReference type="EMBL" id="MRW92871.1"/>
    </source>
</evidence>
<dbReference type="InterPro" id="IPR036390">
    <property type="entry name" value="WH_DNA-bd_sf"/>
</dbReference>
<keyword evidence="3" id="KW-0805">Transcription regulation</keyword>
<dbReference type="PANTHER" id="PTHR46577">
    <property type="entry name" value="HTH-TYPE TRANSCRIPTIONAL REGULATORY PROTEIN GABR"/>
    <property type="match status" value="1"/>
</dbReference>
<dbReference type="Pfam" id="PF00155">
    <property type="entry name" value="Aminotran_1_2"/>
    <property type="match status" value="1"/>
</dbReference>
<reference evidence="8 9" key="1">
    <citation type="submission" date="2019-11" db="EMBL/GenBank/DDBJ databases">
        <title>Novel species isolated from a subtropical stream in China.</title>
        <authorList>
            <person name="Lu H."/>
        </authorList>
    </citation>
    <scope>NUCLEOTIDE SEQUENCE [LARGE SCALE GENOMIC DNA]</scope>
    <source>
        <strain evidence="8 9">FT80W</strain>
    </source>
</reference>
<keyword evidence="8" id="KW-0032">Aminotransferase</keyword>
<comment type="caution">
    <text evidence="8">The sequence shown here is derived from an EMBL/GenBank/DDBJ whole genome shotgun (WGS) entry which is preliminary data.</text>
</comment>
<keyword evidence="8" id="KW-0808">Transferase</keyword>
<proteinExistence type="inferred from homology"/>
<dbReference type="PROSITE" id="PS50949">
    <property type="entry name" value="HTH_GNTR"/>
    <property type="match status" value="1"/>
</dbReference>
<dbReference type="GO" id="GO:0003677">
    <property type="term" value="F:DNA binding"/>
    <property type="evidence" value="ECO:0007669"/>
    <property type="project" value="UniProtKB-KW"/>
</dbReference>
<dbReference type="SUPFAM" id="SSF53383">
    <property type="entry name" value="PLP-dependent transferases"/>
    <property type="match status" value="1"/>
</dbReference>
<gene>
    <name evidence="8" type="ORF">GJ699_22995</name>
</gene>
<evidence type="ECO:0000256" key="4">
    <source>
        <dbReference type="ARBA" id="ARBA00023125"/>
    </source>
</evidence>
<sequence>MPRKPLVIEIPALGALDAAPGEIGRRLAEALRGAILKGELKARERVPSTRSLAGSLGLARGTVSVAYAQLVAEGYLEARIGSATRVAADLHRLAISDATDARRKPAPRRPSPPATATANATPPATSAYAALATRLSALPSVPFSIAVPEGEVAMDHHWHRLSKRIRATPAAAPSGYPDAQGLPALRTALADYLRKSRAVDCDPEHIIITEGTQQGLYLAAKVLLQAGDFAWAEDPAYSGLTAVLEDRGVQVQRVPVDHQGFNVAAALQACPQAKAAFVTPSHQYPIGMPLSMARRIALTDWAASHNRWIVEDDYDSELRYAGQPFPAMQGLDRERVIYLGTFSKVLAPSLRLGYIVAPEALVAAFTGARALIGRGSPLSEQHVIATYMREGYFETHIRRIRSLYGEKRQILIDALRRELPALRIQPADQGMHIVLWLADDVAVAARAQAAGLAVRALSPMCHATPPLSGLMLGFGGYTAPQLQATVKKLRQLLS</sequence>
<evidence type="ECO:0000256" key="5">
    <source>
        <dbReference type="ARBA" id="ARBA00023163"/>
    </source>
</evidence>
<dbReference type="PANTHER" id="PTHR46577:SF1">
    <property type="entry name" value="HTH-TYPE TRANSCRIPTIONAL REGULATORY PROTEIN GABR"/>
    <property type="match status" value="1"/>
</dbReference>
<dbReference type="InterPro" id="IPR000524">
    <property type="entry name" value="Tscrpt_reg_HTH_GntR"/>
</dbReference>
<keyword evidence="5" id="KW-0804">Transcription</keyword>
<dbReference type="RefSeq" id="WP_154380699.1">
    <property type="nucleotide sequence ID" value="NZ_WKJK01000013.1"/>
</dbReference>
<dbReference type="InterPro" id="IPR051446">
    <property type="entry name" value="HTH_trans_reg/aminotransferase"/>
</dbReference>
<accession>A0A6I2L402</accession>
<dbReference type="SMART" id="SM00345">
    <property type="entry name" value="HTH_GNTR"/>
    <property type="match status" value="1"/>
</dbReference>
<name>A0A6I2L402_9BURK</name>
<dbReference type="InterPro" id="IPR015421">
    <property type="entry name" value="PyrdxlP-dep_Trfase_major"/>
</dbReference>
<evidence type="ECO:0000256" key="1">
    <source>
        <dbReference type="ARBA" id="ARBA00005384"/>
    </source>
</evidence>
<dbReference type="SUPFAM" id="SSF46785">
    <property type="entry name" value="Winged helix' DNA-binding domain"/>
    <property type="match status" value="1"/>
</dbReference>
<dbReference type="CDD" id="cd07377">
    <property type="entry name" value="WHTH_GntR"/>
    <property type="match status" value="1"/>
</dbReference>
<feature type="domain" description="HTH gntR-type" evidence="7">
    <location>
        <begin position="21"/>
        <end position="89"/>
    </location>
</feature>
<dbReference type="Proteomes" id="UP000433309">
    <property type="component" value="Unassembled WGS sequence"/>
</dbReference>
<feature type="region of interest" description="Disordered" evidence="6">
    <location>
        <begin position="98"/>
        <end position="122"/>
    </location>
</feature>
<keyword evidence="9" id="KW-1185">Reference proteome</keyword>
<dbReference type="GO" id="GO:0008483">
    <property type="term" value="F:transaminase activity"/>
    <property type="evidence" value="ECO:0007669"/>
    <property type="project" value="UniProtKB-KW"/>
</dbReference>
<dbReference type="InterPro" id="IPR004839">
    <property type="entry name" value="Aminotransferase_I/II_large"/>
</dbReference>
<evidence type="ECO:0000256" key="6">
    <source>
        <dbReference type="SAM" id="MobiDB-lite"/>
    </source>
</evidence>
<dbReference type="InterPro" id="IPR036388">
    <property type="entry name" value="WH-like_DNA-bd_sf"/>
</dbReference>
<organism evidence="8 9">
    <name type="scientific">Duganella guangzhouensis</name>
    <dbReference type="NCBI Taxonomy" id="2666084"/>
    <lineage>
        <taxon>Bacteria</taxon>
        <taxon>Pseudomonadati</taxon>
        <taxon>Pseudomonadota</taxon>
        <taxon>Betaproteobacteria</taxon>
        <taxon>Burkholderiales</taxon>
        <taxon>Oxalobacteraceae</taxon>
        <taxon>Telluria group</taxon>
        <taxon>Duganella</taxon>
    </lineage>
</organism>
<evidence type="ECO:0000259" key="7">
    <source>
        <dbReference type="PROSITE" id="PS50949"/>
    </source>
</evidence>
<dbReference type="EMBL" id="WKJK01000013">
    <property type="protein sequence ID" value="MRW92871.1"/>
    <property type="molecule type" value="Genomic_DNA"/>
</dbReference>
<dbReference type="CDD" id="cd00609">
    <property type="entry name" value="AAT_like"/>
    <property type="match status" value="1"/>
</dbReference>
<dbReference type="GO" id="GO:0030170">
    <property type="term" value="F:pyridoxal phosphate binding"/>
    <property type="evidence" value="ECO:0007669"/>
    <property type="project" value="InterPro"/>
</dbReference>
<evidence type="ECO:0000256" key="2">
    <source>
        <dbReference type="ARBA" id="ARBA00022898"/>
    </source>
</evidence>
<dbReference type="Gene3D" id="3.40.640.10">
    <property type="entry name" value="Type I PLP-dependent aspartate aminotransferase-like (Major domain)"/>
    <property type="match status" value="1"/>
</dbReference>
<protein>
    <submittedName>
        <fullName evidence="8">Aminotransferase class I/II-fold pyridoxal phosphate-dependent enzyme</fullName>
    </submittedName>
</protein>
<evidence type="ECO:0000313" key="9">
    <source>
        <dbReference type="Proteomes" id="UP000433309"/>
    </source>
</evidence>
<keyword evidence="2" id="KW-0663">Pyridoxal phosphate</keyword>
<evidence type="ECO:0000256" key="3">
    <source>
        <dbReference type="ARBA" id="ARBA00023015"/>
    </source>
</evidence>
<dbReference type="Gene3D" id="1.10.10.10">
    <property type="entry name" value="Winged helix-like DNA-binding domain superfamily/Winged helix DNA-binding domain"/>
    <property type="match status" value="1"/>
</dbReference>
<keyword evidence="4" id="KW-0238">DNA-binding</keyword>
<dbReference type="Pfam" id="PF00392">
    <property type="entry name" value="GntR"/>
    <property type="match status" value="1"/>
</dbReference>
<dbReference type="InterPro" id="IPR015424">
    <property type="entry name" value="PyrdxlP-dep_Trfase"/>
</dbReference>